<dbReference type="Pfam" id="PF01546">
    <property type="entry name" value="Peptidase_M20"/>
    <property type="match status" value="1"/>
</dbReference>
<dbReference type="PANTHER" id="PTHR43808:SF9">
    <property type="entry name" value="BLL0789 PROTEIN"/>
    <property type="match status" value="1"/>
</dbReference>
<dbReference type="PIRSF" id="PIRSF037238">
    <property type="entry name" value="Carboxypeptidase_G2"/>
    <property type="match status" value="1"/>
</dbReference>
<evidence type="ECO:0000313" key="5">
    <source>
        <dbReference type="EMBL" id="ACZ39072.1"/>
    </source>
</evidence>
<dbReference type="EMBL" id="CP001823">
    <property type="protein sequence ID" value="ACZ39072.1"/>
    <property type="molecule type" value="Genomic_DNA"/>
</dbReference>
<evidence type="ECO:0000259" key="4">
    <source>
        <dbReference type="Pfam" id="PF07687"/>
    </source>
</evidence>
<dbReference type="InterPro" id="IPR002933">
    <property type="entry name" value="Peptidase_M20"/>
</dbReference>
<keyword evidence="6" id="KW-1185">Reference proteome</keyword>
<dbReference type="FunCoup" id="D1C4A5">
    <property type="interactions" value="10"/>
</dbReference>
<dbReference type="Gene3D" id="3.40.630.10">
    <property type="entry name" value="Zn peptidases"/>
    <property type="match status" value="1"/>
</dbReference>
<dbReference type="RefSeq" id="WP_012872119.1">
    <property type="nucleotide sequence ID" value="NC_013523.1"/>
</dbReference>
<feature type="domain" description="Peptidase M20 dimerisation" evidence="4">
    <location>
        <begin position="184"/>
        <end position="275"/>
    </location>
</feature>
<dbReference type="InterPro" id="IPR036264">
    <property type="entry name" value="Bact_exopeptidase_dim_dom"/>
</dbReference>
<dbReference type="HOGENOM" id="CLU_021802_7_0_0"/>
<evidence type="ECO:0000313" key="6">
    <source>
        <dbReference type="Proteomes" id="UP000002027"/>
    </source>
</evidence>
<organism evidence="5 6">
    <name type="scientific">Sphaerobacter thermophilus (strain ATCC 49802 / DSM 20745 / KCCM 41009 / NCIMB 13125 / S 6022)</name>
    <dbReference type="NCBI Taxonomy" id="479434"/>
    <lineage>
        <taxon>Bacteria</taxon>
        <taxon>Pseudomonadati</taxon>
        <taxon>Thermomicrobiota</taxon>
        <taxon>Thermomicrobia</taxon>
        <taxon>Sphaerobacterales</taxon>
        <taxon>Sphaerobacterineae</taxon>
        <taxon>Sphaerobacteraceae</taxon>
        <taxon>Sphaerobacter</taxon>
    </lineage>
</organism>
<reference evidence="6" key="1">
    <citation type="submission" date="2009-11" db="EMBL/GenBank/DDBJ databases">
        <title>The complete chromosome 1 of Sphaerobacter thermophilus DSM 20745.</title>
        <authorList>
            <person name="Lucas S."/>
            <person name="Copeland A."/>
            <person name="Lapidus A."/>
            <person name="Glavina del Rio T."/>
            <person name="Dalin E."/>
            <person name="Tice H."/>
            <person name="Bruce D."/>
            <person name="Goodwin L."/>
            <person name="Pitluck S."/>
            <person name="Kyrpides N."/>
            <person name="Mavromatis K."/>
            <person name="Ivanova N."/>
            <person name="Mikhailova N."/>
            <person name="LaButti K.M."/>
            <person name="Clum A."/>
            <person name="Sun H.I."/>
            <person name="Brettin T."/>
            <person name="Detter J.C."/>
            <person name="Han C."/>
            <person name="Larimer F."/>
            <person name="Land M."/>
            <person name="Hauser L."/>
            <person name="Markowitz V."/>
            <person name="Cheng J.F."/>
            <person name="Hugenholtz P."/>
            <person name="Woyke T."/>
            <person name="Wu D."/>
            <person name="Steenblock K."/>
            <person name="Schneider S."/>
            <person name="Pukall R."/>
            <person name="Goeker M."/>
            <person name="Klenk H.P."/>
            <person name="Eisen J.A."/>
        </authorList>
    </citation>
    <scope>NUCLEOTIDE SEQUENCE [LARGE SCALE GENOMIC DNA]</scope>
    <source>
        <strain evidence="6">ATCC 49802 / DSM 20745 / S 6022</strain>
    </source>
</reference>
<protein>
    <submittedName>
        <fullName evidence="5">Peptidase dimerization domain protein</fullName>
    </submittedName>
</protein>
<dbReference type="GO" id="GO:0016787">
    <property type="term" value="F:hydrolase activity"/>
    <property type="evidence" value="ECO:0007669"/>
    <property type="project" value="UniProtKB-KW"/>
</dbReference>
<dbReference type="GO" id="GO:0046872">
    <property type="term" value="F:metal ion binding"/>
    <property type="evidence" value="ECO:0007669"/>
    <property type="project" value="UniProtKB-KW"/>
</dbReference>
<feature type="active site" evidence="3">
    <location>
        <position position="86"/>
    </location>
</feature>
<gene>
    <name evidence="5" type="ordered locus">Sthe_1638</name>
</gene>
<dbReference type="SUPFAM" id="SSF53187">
    <property type="entry name" value="Zn-dependent exopeptidases"/>
    <property type="match status" value="1"/>
</dbReference>
<dbReference type="InterPro" id="IPR050072">
    <property type="entry name" value="Peptidase_M20A"/>
</dbReference>
<evidence type="ECO:0000256" key="1">
    <source>
        <dbReference type="ARBA" id="ARBA00022723"/>
    </source>
</evidence>
<dbReference type="PANTHER" id="PTHR43808">
    <property type="entry name" value="ACETYLORNITHINE DEACETYLASE"/>
    <property type="match status" value="1"/>
</dbReference>
<keyword evidence="1" id="KW-0479">Metal-binding</keyword>
<dbReference type="InterPro" id="IPR011650">
    <property type="entry name" value="Peptidase_M20_dimer"/>
</dbReference>
<dbReference type="AlphaFoldDB" id="D1C4A5"/>
<dbReference type="CDD" id="cd03885">
    <property type="entry name" value="M20_CPDG2"/>
    <property type="match status" value="1"/>
</dbReference>
<dbReference type="OrthoDB" id="9783294at2"/>
<evidence type="ECO:0000256" key="3">
    <source>
        <dbReference type="PIRSR" id="PIRSR037238-1"/>
    </source>
</evidence>
<feature type="active site" description="Proton acceptor" evidence="3">
    <location>
        <position position="146"/>
    </location>
</feature>
<accession>D1C4A5</accession>
<dbReference type="InterPro" id="IPR017150">
    <property type="entry name" value="Pept_M20_glutamate_carboxypep"/>
</dbReference>
<reference evidence="5 6" key="2">
    <citation type="journal article" date="2010" name="Stand. Genomic Sci.">
        <title>Complete genome sequence of Desulfohalobium retbaense type strain (HR(100)).</title>
        <authorList>
            <person name="Spring S."/>
            <person name="Nolan M."/>
            <person name="Lapidus A."/>
            <person name="Glavina Del Rio T."/>
            <person name="Copeland A."/>
            <person name="Tice H."/>
            <person name="Cheng J.F."/>
            <person name="Lucas S."/>
            <person name="Land M."/>
            <person name="Chen F."/>
            <person name="Bruce D."/>
            <person name="Goodwin L."/>
            <person name="Pitluck S."/>
            <person name="Ivanova N."/>
            <person name="Mavromatis K."/>
            <person name="Mikhailova N."/>
            <person name="Pati A."/>
            <person name="Chen A."/>
            <person name="Palaniappan K."/>
            <person name="Hauser L."/>
            <person name="Chang Y.J."/>
            <person name="Jeffries C.D."/>
            <person name="Munk C."/>
            <person name="Kiss H."/>
            <person name="Chain P."/>
            <person name="Han C."/>
            <person name="Brettin T."/>
            <person name="Detter J.C."/>
            <person name="Schuler E."/>
            <person name="Goker M."/>
            <person name="Rohde M."/>
            <person name="Bristow J."/>
            <person name="Eisen J.A."/>
            <person name="Markowitz V."/>
            <person name="Hugenholtz P."/>
            <person name="Kyrpides N.C."/>
            <person name="Klenk H.P."/>
        </authorList>
    </citation>
    <scope>NUCLEOTIDE SEQUENCE [LARGE SCALE GENOMIC DNA]</scope>
    <source>
        <strain evidence="6">ATCC 49802 / DSM 20745 / S 6022</strain>
    </source>
</reference>
<name>D1C4A5_SPHTD</name>
<dbReference type="InParanoid" id="D1C4A5"/>
<dbReference type="SUPFAM" id="SSF55031">
    <property type="entry name" value="Bacterial exopeptidase dimerisation domain"/>
    <property type="match status" value="1"/>
</dbReference>
<dbReference type="eggNOG" id="COG0624">
    <property type="taxonomic scope" value="Bacteria"/>
</dbReference>
<keyword evidence="2" id="KW-0378">Hydrolase</keyword>
<dbReference type="STRING" id="479434.Sthe_1638"/>
<sequence length="378" mass="40409">MTLVEAMHERREHLLATVGEVVRRESPSTDKAAVDALAAYLQEQCRALGAEVEVHPQREYGDLTVTRWGGTGSADEKPLLVMTHIDTVWPLGTIDRKPFSVEGDIARGPGIFDMKASVAMMLEAIRLIRERDLPHRPIQWLINTEEEVGSPVSRPLIEELARDSAYVLCLEPPIPPEGKLKTFRKGVGMFTMRITGRAAHAGADPEKGASAIQELANQILYLHSLSDLDLGTTVNVGVVHGGTRPNVIAAEAVAEIDLRVSSQAEAERVVAAILETRPRHPGTSVTVEGGLNRPPMERTPTIVAAFERAREIGASLGLDLQEGGTGGASDGNFTAALGVPTIDGLGCPGDGGHAEHEHISVTGLVERAALLTGLLTEL</sequence>
<evidence type="ECO:0000256" key="2">
    <source>
        <dbReference type="ARBA" id="ARBA00022801"/>
    </source>
</evidence>
<proteinExistence type="predicted"/>
<dbReference type="KEGG" id="sti:Sthe_1638"/>
<dbReference type="Pfam" id="PF07687">
    <property type="entry name" value="M20_dimer"/>
    <property type="match status" value="1"/>
</dbReference>
<dbReference type="Gene3D" id="3.30.70.360">
    <property type="match status" value="1"/>
</dbReference>
<dbReference type="Proteomes" id="UP000002027">
    <property type="component" value="Chromosome 1"/>
</dbReference>